<gene>
    <name evidence="6" type="ORF">C4F49_08470</name>
</gene>
<comment type="similarity">
    <text evidence="4">Belongs to the FKBP-type PPIase family.</text>
</comment>
<dbReference type="AlphaFoldDB" id="A0A928YQL8"/>
<reference evidence="6" key="1">
    <citation type="submission" date="2018-02" db="EMBL/GenBank/DDBJ databases">
        <authorList>
            <person name="Vasarhelyi B.M."/>
            <person name="Deshmukh S."/>
            <person name="Balint B."/>
            <person name="Kukolya J."/>
        </authorList>
    </citation>
    <scope>NUCLEOTIDE SEQUENCE</scope>
    <source>
        <strain evidence="6">KB22</strain>
    </source>
</reference>
<evidence type="ECO:0000256" key="2">
    <source>
        <dbReference type="ARBA" id="ARBA00023110"/>
    </source>
</evidence>
<evidence type="ECO:0000256" key="4">
    <source>
        <dbReference type="RuleBase" id="RU003915"/>
    </source>
</evidence>
<keyword evidence="7" id="KW-1185">Reference proteome</keyword>
<evidence type="ECO:0000313" key="7">
    <source>
        <dbReference type="Proteomes" id="UP000616201"/>
    </source>
</evidence>
<comment type="caution">
    <text evidence="6">The sequence shown here is derived from an EMBL/GenBank/DDBJ whole genome shotgun (WGS) entry which is preliminary data.</text>
</comment>
<comment type="catalytic activity">
    <reaction evidence="1 3 4">
        <text>[protein]-peptidylproline (omega=180) = [protein]-peptidylproline (omega=0)</text>
        <dbReference type="Rhea" id="RHEA:16237"/>
        <dbReference type="Rhea" id="RHEA-COMP:10747"/>
        <dbReference type="Rhea" id="RHEA-COMP:10748"/>
        <dbReference type="ChEBI" id="CHEBI:83833"/>
        <dbReference type="ChEBI" id="CHEBI:83834"/>
        <dbReference type="EC" id="5.2.1.8"/>
    </reaction>
</comment>
<feature type="domain" description="PPIase FKBP-type" evidence="5">
    <location>
        <begin position="89"/>
        <end position="198"/>
    </location>
</feature>
<dbReference type="InterPro" id="IPR046357">
    <property type="entry name" value="PPIase_dom_sf"/>
</dbReference>
<protein>
    <recommendedName>
        <fullName evidence="4">Peptidyl-prolyl cis-trans isomerase</fullName>
        <ecNumber evidence="4">5.2.1.8</ecNumber>
    </recommendedName>
</protein>
<keyword evidence="2 3" id="KW-0697">Rotamase</keyword>
<keyword evidence="3 4" id="KW-0413">Isomerase</keyword>
<evidence type="ECO:0000313" key="6">
    <source>
        <dbReference type="EMBL" id="MBE8713712.1"/>
    </source>
</evidence>
<dbReference type="Pfam" id="PF00254">
    <property type="entry name" value="FKBP_C"/>
    <property type="match status" value="1"/>
</dbReference>
<dbReference type="EC" id="5.2.1.8" evidence="4"/>
<proteinExistence type="inferred from homology"/>
<dbReference type="PROSITE" id="PS51257">
    <property type="entry name" value="PROKAR_LIPOPROTEIN"/>
    <property type="match status" value="1"/>
</dbReference>
<dbReference type="EMBL" id="PRDK01000005">
    <property type="protein sequence ID" value="MBE8713712.1"/>
    <property type="molecule type" value="Genomic_DNA"/>
</dbReference>
<dbReference type="InterPro" id="IPR001179">
    <property type="entry name" value="PPIase_FKBP_dom"/>
</dbReference>
<dbReference type="GO" id="GO:0003755">
    <property type="term" value="F:peptidyl-prolyl cis-trans isomerase activity"/>
    <property type="evidence" value="ECO:0007669"/>
    <property type="project" value="UniProtKB-UniRule"/>
</dbReference>
<evidence type="ECO:0000259" key="5">
    <source>
        <dbReference type="PROSITE" id="PS50059"/>
    </source>
</evidence>
<dbReference type="SUPFAM" id="SSF54534">
    <property type="entry name" value="FKBP-like"/>
    <property type="match status" value="1"/>
</dbReference>
<name>A0A928YQL8_9SPHI</name>
<dbReference type="PROSITE" id="PS50059">
    <property type="entry name" value="FKBP_PPIASE"/>
    <property type="match status" value="1"/>
</dbReference>
<dbReference type="Proteomes" id="UP000616201">
    <property type="component" value="Unassembled WGS sequence"/>
</dbReference>
<evidence type="ECO:0000256" key="1">
    <source>
        <dbReference type="ARBA" id="ARBA00000971"/>
    </source>
</evidence>
<organism evidence="6 7">
    <name type="scientific">Sphingobacterium hungaricum</name>
    <dbReference type="NCBI Taxonomy" id="2082723"/>
    <lineage>
        <taxon>Bacteria</taxon>
        <taxon>Pseudomonadati</taxon>
        <taxon>Bacteroidota</taxon>
        <taxon>Sphingobacteriia</taxon>
        <taxon>Sphingobacteriales</taxon>
        <taxon>Sphingobacteriaceae</taxon>
        <taxon>Sphingobacterium</taxon>
    </lineage>
</organism>
<dbReference type="Gene3D" id="3.10.50.40">
    <property type="match status" value="1"/>
</dbReference>
<sequence length="208" mass="23356">MKQFGKLFLFATLIASIFSSCMNKEDGDFYDPAAQYQLEKPIIEEYAKTTLTNPVFDEETGIWYEIINPGEPGSYTYSVKDTSNQKVTWTEARVKYEGKLVKTGVVFDKFEADTGAIMPIYLNFTTGQIGVIMSWNYVFIPTDIGGFNWDGIFTSGLQKGAKIRFVTPSTLGYYNRTDIPKIPANSPLDFTVEVLSLKNKLVKPTVGQ</sequence>
<evidence type="ECO:0000256" key="3">
    <source>
        <dbReference type="PROSITE-ProRule" id="PRU00277"/>
    </source>
</evidence>
<accession>A0A928YQL8</accession>